<dbReference type="STRING" id="1450535.A0A317VZQ4"/>
<dbReference type="PANTHER" id="PTHR43248:SF25">
    <property type="entry name" value="AB HYDROLASE-1 DOMAIN-CONTAINING PROTEIN-RELATED"/>
    <property type="match status" value="1"/>
</dbReference>
<dbReference type="OrthoDB" id="425534at2759"/>
<comment type="caution">
    <text evidence="5">The sequence shown here is derived from an EMBL/GenBank/DDBJ whole genome shotgun (WGS) entry which is preliminary data.</text>
</comment>
<dbReference type="InterPro" id="IPR051601">
    <property type="entry name" value="Serine_prot/Carboxylest_S33"/>
</dbReference>
<dbReference type="SUPFAM" id="SSF53474">
    <property type="entry name" value="alpha/beta-Hydrolases"/>
    <property type="match status" value="1"/>
</dbReference>
<proteinExistence type="inferred from homology"/>
<feature type="domain" description="Peptidase S33 tripeptidyl aminopeptidase-like C-terminal" evidence="4">
    <location>
        <begin position="385"/>
        <end position="492"/>
    </location>
</feature>
<dbReference type="EMBL" id="MSFK01000024">
    <property type="protein sequence ID" value="PWY78492.1"/>
    <property type="molecule type" value="Genomic_DNA"/>
</dbReference>
<accession>A0A317VZQ4</accession>
<evidence type="ECO:0000313" key="5">
    <source>
        <dbReference type="EMBL" id="PWY78492.1"/>
    </source>
</evidence>
<name>A0A317VZQ4_9EURO</name>
<evidence type="ECO:0000256" key="2">
    <source>
        <dbReference type="ARBA" id="ARBA00022801"/>
    </source>
</evidence>
<evidence type="ECO:0000256" key="1">
    <source>
        <dbReference type="ARBA" id="ARBA00010088"/>
    </source>
</evidence>
<dbReference type="Proteomes" id="UP000246702">
    <property type="component" value="Unassembled WGS sequence"/>
</dbReference>
<dbReference type="InterPro" id="IPR029058">
    <property type="entry name" value="AB_hydrolase_fold"/>
</dbReference>
<reference evidence="5 6" key="1">
    <citation type="submission" date="2016-12" db="EMBL/GenBank/DDBJ databases">
        <title>The genomes of Aspergillus section Nigri reveals drivers in fungal speciation.</title>
        <authorList>
            <consortium name="DOE Joint Genome Institute"/>
            <person name="Vesth T.C."/>
            <person name="Nybo J."/>
            <person name="Theobald S."/>
            <person name="Brandl J."/>
            <person name="Frisvad J.C."/>
            <person name="Nielsen K.F."/>
            <person name="Lyhne E.K."/>
            <person name="Kogle M.E."/>
            <person name="Kuo A."/>
            <person name="Riley R."/>
            <person name="Clum A."/>
            <person name="Nolan M."/>
            <person name="Lipzen A."/>
            <person name="Salamov A."/>
            <person name="Henrissat B."/>
            <person name="Wiebenga A."/>
            <person name="De Vries R.P."/>
            <person name="Grigoriev I.V."/>
            <person name="Mortensen U.H."/>
            <person name="Andersen M.R."/>
            <person name="Baker S.E."/>
        </authorList>
    </citation>
    <scope>NUCLEOTIDE SEQUENCE [LARGE SCALE GENOMIC DNA]</scope>
    <source>
        <strain evidence="5 6">CBS 115572</strain>
    </source>
</reference>
<organism evidence="5 6">
    <name type="scientific">Aspergillus sclerotioniger CBS 115572</name>
    <dbReference type="NCBI Taxonomy" id="1450535"/>
    <lineage>
        <taxon>Eukaryota</taxon>
        <taxon>Fungi</taxon>
        <taxon>Dikarya</taxon>
        <taxon>Ascomycota</taxon>
        <taxon>Pezizomycotina</taxon>
        <taxon>Eurotiomycetes</taxon>
        <taxon>Eurotiomycetidae</taxon>
        <taxon>Eurotiales</taxon>
        <taxon>Aspergillaceae</taxon>
        <taxon>Aspergillus</taxon>
        <taxon>Aspergillus subgen. Circumdati</taxon>
    </lineage>
</organism>
<dbReference type="Pfam" id="PF00561">
    <property type="entry name" value="Abhydrolase_1"/>
    <property type="match status" value="1"/>
</dbReference>
<evidence type="ECO:0000259" key="3">
    <source>
        <dbReference type="Pfam" id="PF00561"/>
    </source>
</evidence>
<dbReference type="RefSeq" id="XP_025464801.1">
    <property type="nucleotide sequence ID" value="XM_025615871.1"/>
</dbReference>
<dbReference type="Pfam" id="PF08386">
    <property type="entry name" value="Abhydrolase_4"/>
    <property type="match status" value="1"/>
</dbReference>
<comment type="similarity">
    <text evidence="1">Belongs to the peptidase S33 family.</text>
</comment>
<protein>
    <submittedName>
        <fullName evidence="5">Alpha/beta-hydrolase</fullName>
    </submittedName>
</protein>
<dbReference type="InterPro" id="IPR013595">
    <property type="entry name" value="Pept_S33_TAP-like_C"/>
</dbReference>
<sequence length="521" mass="57585">MGITALDCFSRKNISDPRNVAIAIIKRPATVSTTDPRFRGTLISNPGGPGQSGTQMVLRAGRFIQQLVDGEDHKYELVSFDPRGVWQSTPSLDCFEGKDFARGPWKWEKRIMGNLDGSSQAAIQAHLAAARACGGFCKSSKHDFAEHVSTAAVARDMLEIVDRVESERKEQNTHRDQELLSADSVAKIQYLGFSYGTHLGNTFASLFPDKVKRMILDGVVDSYAFTGTRWPRGFLQDAEKVVDHFYNTCFEAKESCALYKLGYASPDDIRNSIQLIFNMMKEAPLYLTPCYSPVIFFPLVAEDLDQLSRGQYTDIVNNNPELVGPAALRNAPCDDAIGGSDPVKYWDYAAMETGFSVICGDRVDVRNTTAEELARYIQQMVAESPSIGSLWATFYAQCAGWPYRARWAFHGPFRTPPPGTETGPNAPLLFLSSEFDPVTPLAAAISMAEHHPNSLVVKQHSYGHTALFAAPSNSTREILREYMHHGKLPEPDWRSPGGAGIAECDADCSNPWLGCPKYRSV</sequence>
<gene>
    <name evidence="5" type="ORF">BO94DRAFT_588213</name>
</gene>
<dbReference type="Gene3D" id="3.40.50.1820">
    <property type="entry name" value="alpha/beta hydrolase"/>
    <property type="match status" value="2"/>
</dbReference>
<evidence type="ECO:0000259" key="4">
    <source>
        <dbReference type="Pfam" id="PF08386"/>
    </source>
</evidence>
<keyword evidence="6" id="KW-1185">Reference proteome</keyword>
<evidence type="ECO:0000313" key="6">
    <source>
        <dbReference type="Proteomes" id="UP000246702"/>
    </source>
</evidence>
<dbReference type="GO" id="GO:0016787">
    <property type="term" value="F:hydrolase activity"/>
    <property type="evidence" value="ECO:0007669"/>
    <property type="project" value="UniProtKB-KW"/>
</dbReference>
<dbReference type="GeneID" id="37118014"/>
<keyword evidence="2 5" id="KW-0378">Hydrolase</keyword>
<dbReference type="PANTHER" id="PTHR43248">
    <property type="entry name" value="2-SUCCINYL-6-HYDROXY-2,4-CYCLOHEXADIENE-1-CARBOXYLATE SYNTHASE"/>
    <property type="match status" value="1"/>
</dbReference>
<dbReference type="AlphaFoldDB" id="A0A317VZQ4"/>
<feature type="domain" description="AB hydrolase-1" evidence="3">
    <location>
        <begin position="186"/>
        <end position="253"/>
    </location>
</feature>
<dbReference type="InterPro" id="IPR000073">
    <property type="entry name" value="AB_hydrolase_1"/>
</dbReference>